<dbReference type="AlphaFoldDB" id="A0A7U4TJ95"/>
<dbReference type="OrthoDB" id="9802662at2"/>
<dbReference type="RefSeq" id="WP_066066223.1">
    <property type="nucleotide sequence ID" value="NZ_CP013015.1"/>
</dbReference>
<dbReference type="Pfam" id="PF05559">
    <property type="entry name" value="DUF763"/>
    <property type="match status" value="1"/>
</dbReference>
<dbReference type="InterPro" id="IPR008482">
    <property type="entry name" value="DUF763"/>
</dbReference>
<dbReference type="PANTHER" id="PTHR38597">
    <property type="entry name" value="BLL3834 PROTEIN"/>
    <property type="match status" value="1"/>
</dbReference>
<evidence type="ECO:0008006" key="3">
    <source>
        <dbReference type="Google" id="ProtNLM"/>
    </source>
</evidence>
<proteinExistence type="predicted"/>
<protein>
    <recommendedName>
        <fullName evidence="3">DUF763 domain-containing protein</fullName>
    </recommendedName>
</protein>
<organism evidence="1 2">
    <name type="scientific">Desulfofervidus auxilii</name>
    <dbReference type="NCBI Taxonomy" id="1621989"/>
    <lineage>
        <taxon>Bacteria</taxon>
        <taxon>Pseudomonadati</taxon>
        <taxon>Thermodesulfobacteriota</taxon>
        <taxon>Candidatus Desulfofervidia</taxon>
        <taxon>Candidatus Desulfofervidales</taxon>
        <taxon>Candidatus Desulfofervidaceae</taxon>
        <taxon>Candidatus Desulfofervidus</taxon>
    </lineage>
</organism>
<dbReference type="Proteomes" id="UP000070560">
    <property type="component" value="Chromosome"/>
</dbReference>
<reference evidence="1 2" key="1">
    <citation type="submission" date="2015-10" db="EMBL/GenBank/DDBJ databases">
        <title>Candidatus Desulfofervidus auxilii, a hydrogenotrophic sulfate-reducing bacterium involved in the thermophilic anaerobic oxidation of methane.</title>
        <authorList>
            <person name="Krukenberg V."/>
            <person name="Richter M."/>
            <person name="Wegener G."/>
        </authorList>
    </citation>
    <scope>NUCLEOTIDE SEQUENCE [LARGE SCALE GENOMIC DNA]</scope>
    <source>
        <strain evidence="1 2">HS1</strain>
    </source>
</reference>
<evidence type="ECO:0000313" key="2">
    <source>
        <dbReference type="Proteomes" id="UP000070560"/>
    </source>
</evidence>
<dbReference type="EMBL" id="CP013015">
    <property type="protein sequence ID" value="AMM42280.1"/>
    <property type="molecule type" value="Genomic_DNA"/>
</dbReference>
<keyword evidence="2" id="KW-1185">Reference proteome</keyword>
<evidence type="ECO:0000313" key="1">
    <source>
        <dbReference type="EMBL" id="AMM42280.1"/>
    </source>
</evidence>
<accession>A0A7U4TJ95</accession>
<dbReference type="KEGG" id="daw:HS1_002498"/>
<dbReference type="PANTHER" id="PTHR38597:SF1">
    <property type="entry name" value="BLL3834 PROTEIN"/>
    <property type="match status" value="1"/>
</dbReference>
<gene>
    <name evidence="1" type="ORF">HS1_002498</name>
</gene>
<name>A0A7U4TJ95_DESA2</name>
<sequence>MQKTGIAHLPLHGGKAPAWLFQRMVKLAREILYILCLEYGRKEVLHRISDPFWFQALGCVLGFDWHSSGITTTVCGAIKEALKDVGKELGIFAVGGKGKTAIKTPIELDRIGNFFSLNVFPLIYASRLTAKVDNVALQDGYQLYHHSLFFTIEGQWCVVQQGMNPMLKYARRYHWLGERVKSFVCEPHYAICAEKKEAFVLNLVAKRSEATRQNSVVLSQENPEKIYKQWEKISVLKLPSRHYLLTKDINPQRLKRNLIKVYHASPKDFETLLSIKGVGPKTIRALALISEIIYGAKPSFKDPARFAFAHGGKDGHPYPVNRKIYDQSIEILKEAVNLSKIGYSEKIKALKRLHNFYRGM</sequence>